<dbReference type="Pfam" id="PF01041">
    <property type="entry name" value="DegT_DnrJ_EryC1"/>
    <property type="match status" value="1"/>
</dbReference>
<gene>
    <name evidence="5" type="ORF">SAMN04488498_12010</name>
</gene>
<dbReference type="OrthoDB" id="9768668at2"/>
<dbReference type="Proteomes" id="UP000323300">
    <property type="component" value="Unassembled WGS sequence"/>
</dbReference>
<evidence type="ECO:0000313" key="5">
    <source>
        <dbReference type="EMBL" id="SFK97191.1"/>
    </source>
</evidence>
<accession>A0A1I4DZ94</accession>
<reference evidence="5 6" key="1">
    <citation type="submission" date="2016-10" db="EMBL/GenBank/DDBJ databases">
        <authorList>
            <person name="Varghese N."/>
            <person name="Submissions S."/>
        </authorList>
    </citation>
    <scope>NUCLEOTIDE SEQUENCE [LARGE SCALE GENOMIC DNA]</scope>
    <source>
        <strain evidence="5 6">DSM 21822</strain>
    </source>
</reference>
<name>A0A1I4DZ94_9HYPH</name>
<evidence type="ECO:0000256" key="3">
    <source>
        <dbReference type="PIRSR" id="PIRSR000390-2"/>
    </source>
</evidence>
<protein>
    <submittedName>
        <fullName evidence="5">UDP-4-amino-4-deoxy-L-arabinose-oxoglutarate aminotransferase</fullName>
    </submittedName>
</protein>
<dbReference type="PANTHER" id="PTHR30244">
    <property type="entry name" value="TRANSAMINASE"/>
    <property type="match status" value="1"/>
</dbReference>
<comment type="similarity">
    <text evidence="1 4">Belongs to the DegT/DnrJ/EryC1 family.</text>
</comment>
<dbReference type="Gene3D" id="3.90.1150.10">
    <property type="entry name" value="Aspartate Aminotransferase, domain 1"/>
    <property type="match status" value="1"/>
</dbReference>
<dbReference type="AlphaFoldDB" id="A0A1I4DZ94"/>
<keyword evidence="5" id="KW-0808">Transferase</keyword>
<proteinExistence type="inferred from homology"/>
<feature type="active site" description="Proton acceptor" evidence="2">
    <location>
        <position position="186"/>
    </location>
</feature>
<dbReference type="InterPro" id="IPR015424">
    <property type="entry name" value="PyrdxlP-dep_Trfase"/>
</dbReference>
<evidence type="ECO:0000256" key="4">
    <source>
        <dbReference type="RuleBase" id="RU004508"/>
    </source>
</evidence>
<dbReference type="GO" id="GO:0008483">
    <property type="term" value="F:transaminase activity"/>
    <property type="evidence" value="ECO:0007669"/>
    <property type="project" value="UniProtKB-KW"/>
</dbReference>
<organism evidence="5 6">
    <name type="scientific">Neomesorhizobium albiziae</name>
    <dbReference type="NCBI Taxonomy" id="335020"/>
    <lineage>
        <taxon>Bacteria</taxon>
        <taxon>Pseudomonadati</taxon>
        <taxon>Pseudomonadota</taxon>
        <taxon>Alphaproteobacteria</taxon>
        <taxon>Hyphomicrobiales</taxon>
        <taxon>Phyllobacteriaceae</taxon>
        <taxon>Neomesorhizobium</taxon>
    </lineage>
</organism>
<dbReference type="PANTHER" id="PTHR30244:SF34">
    <property type="entry name" value="DTDP-4-AMINO-4,6-DIDEOXYGALACTOSE TRANSAMINASE"/>
    <property type="match status" value="1"/>
</dbReference>
<dbReference type="InterPro" id="IPR015421">
    <property type="entry name" value="PyrdxlP-dep_Trfase_major"/>
</dbReference>
<keyword evidence="5" id="KW-0032">Aminotransferase</keyword>
<dbReference type="EMBL" id="FOSL01000020">
    <property type="protein sequence ID" value="SFK97191.1"/>
    <property type="molecule type" value="Genomic_DNA"/>
</dbReference>
<dbReference type="GO" id="GO:0000271">
    <property type="term" value="P:polysaccharide biosynthetic process"/>
    <property type="evidence" value="ECO:0007669"/>
    <property type="project" value="TreeGrafter"/>
</dbReference>
<dbReference type="CDD" id="cd00616">
    <property type="entry name" value="AHBA_syn"/>
    <property type="match status" value="1"/>
</dbReference>
<dbReference type="RefSeq" id="WP_149762747.1">
    <property type="nucleotide sequence ID" value="NZ_BSPE01000046.1"/>
</dbReference>
<evidence type="ECO:0000256" key="2">
    <source>
        <dbReference type="PIRSR" id="PIRSR000390-1"/>
    </source>
</evidence>
<keyword evidence="3 4" id="KW-0663">Pyridoxal phosphate</keyword>
<dbReference type="PIRSF" id="PIRSF000390">
    <property type="entry name" value="PLP_StrS"/>
    <property type="match status" value="1"/>
</dbReference>
<dbReference type="GO" id="GO:0030170">
    <property type="term" value="F:pyridoxal phosphate binding"/>
    <property type="evidence" value="ECO:0007669"/>
    <property type="project" value="TreeGrafter"/>
</dbReference>
<keyword evidence="6" id="KW-1185">Reference proteome</keyword>
<feature type="modified residue" description="N6-(pyridoxal phosphate)lysine" evidence="3">
    <location>
        <position position="186"/>
    </location>
</feature>
<evidence type="ECO:0000256" key="1">
    <source>
        <dbReference type="ARBA" id="ARBA00037999"/>
    </source>
</evidence>
<evidence type="ECO:0000313" key="6">
    <source>
        <dbReference type="Proteomes" id="UP000323300"/>
    </source>
</evidence>
<dbReference type="InterPro" id="IPR015422">
    <property type="entry name" value="PyrdxlP-dep_Trfase_small"/>
</dbReference>
<dbReference type="Gene3D" id="3.40.640.10">
    <property type="entry name" value="Type I PLP-dependent aspartate aminotransferase-like (Major domain)"/>
    <property type="match status" value="1"/>
</dbReference>
<dbReference type="InterPro" id="IPR000653">
    <property type="entry name" value="DegT/StrS_aminotransferase"/>
</dbReference>
<sequence length="382" mass="41362">MKVDFYRHGLSRADANAVADVLDSPFLTTGKVAHRVEAELCEYFDVPHAILVNSWTSGATATLMALGIGPGDEVIVPAMTFIATANVVEMVGAKTVLVDVHPNTLLLTPEAAAAAVTPRTKAVIPVHLYGQMVDVAALRRAVQARAGRNQQIFILEDCAHCFEGTLNGERPGRYADAACFSFYATKNVTCGEGGAIILRDPDLHGRILETRLHGMTATAVNRFAGGRYNHWDMKRLGIKANLPDLLAALLPAQIRSVDDSLRRRQAVAGRYDEALAGSPFRMLGNVVGCNTASHLYVIGIPSGRRDEAITVLNEAGIGVTVNYRALPGLTYYRDRYPQAGSECPHAMLWGEQTLSLPHYPDLPRDEQDHVVATLLNQIATIA</sequence>
<dbReference type="SUPFAM" id="SSF53383">
    <property type="entry name" value="PLP-dependent transferases"/>
    <property type="match status" value="1"/>
</dbReference>